<evidence type="ECO:0000313" key="2">
    <source>
        <dbReference type="EMBL" id="QXI07970.1"/>
    </source>
</evidence>
<evidence type="ECO:0000313" key="3">
    <source>
        <dbReference type="Proteomes" id="UP000646386"/>
    </source>
</evidence>
<proteinExistence type="predicted"/>
<organism evidence="2 3">
    <name type="scientific">Pseudomonas tensinigenes</name>
    <dbReference type="NCBI Taxonomy" id="2745511"/>
    <lineage>
        <taxon>Bacteria</taxon>
        <taxon>Pseudomonadati</taxon>
        <taxon>Pseudomonadota</taxon>
        <taxon>Gammaproteobacteria</taxon>
        <taxon>Pseudomonadales</taxon>
        <taxon>Pseudomonadaceae</taxon>
        <taxon>Pseudomonas</taxon>
    </lineage>
</organism>
<keyword evidence="3" id="KW-1185">Reference proteome</keyword>
<feature type="compositionally biased region" description="Basic and acidic residues" evidence="1">
    <location>
        <begin position="268"/>
        <end position="279"/>
    </location>
</feature>
<protein>
    <submittedName>
        <fullName evidence="2">Uncharacterized protein</fullName>
    </submittedName>
</protein>
<reference evidence="2 3" key="1">
    <citation type="journal article" date="2020" name="Microorganisms">
        <title>Reliable Identification of Environmental Pseudomonas Isolates Using the rpoD Gene.</title>
        <authorList>
            <consortium name="The Broad Institute Genome Sequencing Platform"/>
            <person name="Girard L."/>
            <person name="Lood C."/>
            <person name="Rokni-Zadeh H."/>
            <person name="van Noort V."/>
            <person name="Lavigne R."/>
            <person name="De Mot R."/>
        </authorList>
    </citation>
    <scope>NUCLEOTIDE SEQUENCE [LARGE SCALE GENOMIC DNA]</scope>
    <source>
        <strain evidence="2 3">ZA 5.3</strain>
    </source>
</reference>
<feature type="region of interest" description="Disordered" evidence="1">
    <location>
        <begin position="259"/>
        <end position="302"/>
    </location>
</feature>
<feature type="region of interest" description="Disordered" evidence="1">
    <location>
        <begin position="1"/>
        <end position="37"/>
    </location>
</feature>
<dbReference type="Proteomes" id="UP000646386">
    <property type="component" value="Chromosome"/>
</dbReference>
<dbReference type="RefSeq" id="WP_186616559.1">
    <property type="nucleotide sequence ID" value="NZ_CP077089.1"/>
</dbReference>
<name>A0ABX8Q2R3_9PSED</name>
<sequence>MAKPPKKIPGTAVADSTTGPRSPAAESADISPAPGAAIDTVRMGEQRMADLTPHVPTGELTPPPSVLVSELPAHRPLSPNAALRSLTWPAEHLHLLIPLDIDSGLSISADGRIYAAVENEGHLLVERQSDGRYQIPFDFAPGVPGPFVSKIRDQSLWRFEIPAWLVEDSGRPAPFTPPPGPIAGHTPTYLAPHLAARLSPATDSPDAIRYDRYRKTYVDTAEGTVMVGKNDDGDYQQTSAADRHPSGVFLERMPGTLYWRQKNPQTSARHDNPRQDRRRPATPTDFAPRPGKRSFMGHDADSATDTQALAQSLISSSEGALDLSHGAWRDWGKTTPWPLETHVEIDNLYYPVVTQTLIADTPMAYMKHPRFSPDLYDNFERMLVTDPALQPRWVVKVNDRWSVLGQRLPFELPLTQYISAHFKYLTEESISFLARAMYNQANRSEIINGHGLAVLNQTLRFWADRTNNKVQRQDLAEPLCLLRKLPPLNEAQRSSALPSSLGEGLQRLDFDPGQFAQLWIDHAVLPATPELRKLFSAVLTKNGYRLEPATLSTGENTLLFHREKINSLFVLTFPAVSGQQIQRNATPGIAWSDTDLQIRMGEKQQTLATYREEQRLVHLLGGIDKRTQRLATLFIVREG</sequence>
<reference evidence="2 3" key="2">
    <citation type="journal article" date="2021" name="Microorganisms">
        <title>The Ever-Expanding Pseudomonas Genus: Description of 43 New Species and Partition of the Pseudomonas putida Group.</title>
        <authorList>
            <person name="Girard L."/>
            <person name="Lood C."/>
            <person name="Hofte M."/>
            <person name="Vandamme P."/>
            <person name="Rokni-Zadeh H."/>
            <person name="van Noort V."/>
            <person name="Lavigne R."/>
            <person name="De Mot R."/>
        </authorList>
    </citation>
    <scope>NUCLEOTIDE SEQUENCE [LARGE SCALE GENOMIC DNA]</scope>
    <source>
        <strain evidence="2 3">ZA 5.3</strain>
    </source>
</reference>
<gene>
    <name evidence="2" type="ORF">HU718_009790</name>
</gene>
<accession>A0ABX8Q2R3</accession>
<evidence type="ECO:0000256" key="1">
    <source>
        <dbReference type="SAM" id="MobiDB-lite"/>
    </source>
</evidence>
<dbReference type="EMBL" id="CP077089">
    <property type="protein sequence ID" value="QXI07970.1"/>
    <property type="molecule type" value="Genomic_DNA"/>
</dbReference>